<dbReference type="AlphaFoldDB" id="A0A0L6ZAQ4"/>
<evidence type="ECO:0000313" key="10">
    <source>
        <dbReference type="Proteomes" id="UP000037043"/>
    </source>
</evidence>
<feature type="transmembrane region" description="Helical" evidence="8">
    <location>
        <begin position="306"/>
        <end position="325"/>
    </location>
</feature>
<organism evidence="9 10">
    <name type="scientific">Clostridium homopropionicum DSM 5847</name>
    <dbReference type="NCBI Taxonomy" id="1121318"/>
    <lineage>
        <taxon>Bacteria</taxon>
        <taxon>Bacillati</taxon>
        <taxon>Bacillota</taxon>
        <taxon>Clostridia</taxon>
        <taxon>Eubacteriales</taxon>
        <taxon>Clostridiaceae</taxon>
        <taxon>Clostridium</taxon>
    </lineage>
</organism>
<dbReference type="PANTHER" id="PTHR34975">
    <property type="entry name" value="SPORE GERMINATION PROTEIN A2"/>
    <property type="match status" value="1"/>
</dbReference>
<dbReference type="Pfam" id="PF03845">
    <property type="entry name" value="Spore_permease"/>
    <property type="match status" value="1"/>
</dbReference>
<dbReference type="EMBL" id="LHUR01000021">
    <property type="protein sequence ID" value="KOA20056.1"/>
    <property type="molecule type" value="Genomic_DNA"/>
</dbReference>
<evidence type="ECO:0000256" key="3">
    <source>
        <dbReference type="ARBA" id="ARBA00022448"/>
    </source>
</evidence>
<name>A0A0L6ZAQ4_9CLOT</name>
<feature type="transmembrane region" description="Helical" evidence="8">
    <location>
        <begin position="187"/>
        <end position="207"/>
    </location>
</feature>
<reference evidence="10" key="1">
    <citation type="submission" date="2015-08" db="EMBL/GenBank/DDBJ databases">
        <title>Genome sequence of the strict anaerobe Clostridium homopropionicum LuHBu1 (DSM 5847T).</title>
        <authorList>
            <person name="Poehlein A."/>
            <person name="Beck M."/>
            <person name="Schiel-Bengelsdorf B."/>
            <person name="Bengelsdorf F.R."/>
            <person name="Daniel R."/>
            <person name="Duerre P."/>
        </authorList>
    </citation>
    <scope>NUCLEOTIDE SEQUENCE [LARGE SCALE GENOMIC DNA]</scope>
    <source>
        <strain evidence="10">DSM 5847</strain>
    </source>
</reference>
<evidence type="ECO:0000256" key="4">
    <source>
        <dbReference type="ARBA" id="ARBA00022544"/>
    </source>
</evidence>
<dbReference type="GO" id="GO:0016020">
    <property type="term" value="C:membrane"/>
    <property type="evidence" value="ECO:0007669"/>
    <property type="project" value="UniProtKB-SubCell"/>
</dbReference>
<dbReference type="Proteomes" id="UP000037043">
    <property type="component" value="Unassembled WGS sequence"/>
</dbReference>
<dbReference type="STRING" id="36844.SAMN04488501_11296"/>
<gene>
    <name evidence="9" type="primary">yndE_1</name>
    <name evidence="9" type="ORF">CLHOM_16210</name>
</gene>
<evidence type="ECO:0000256" key="2">
    <source>
        <dbReference type="ARBA" id="ARBA00007998"/>
    </source>
</evidence>
<feature type="transmembrane region" description="Helical" evidence="8">
    <location>
        <begin position="219"/>
        <end position="242"/>
    </location>
</feature>
<keyword evidence="7 8" id="KW-0472">Membrane</keyword>
<evidence type="ECO:0000313" key="9">
    <source>
        <dbReference type="EMBL" id="KOA20056.1"/>
    </source>
</evidence>
<feature type="transmembrane region" description="Helical" evidence="8">
    <location>
        <begin position="81"/>
        <end position="100"/>
    </location>
</feature>
<dbReference type="Gene3D" id="1.20.1740.10">
    <property type="entry name" value="Amino acid/polyamine transporter I"/>
    <property type="match status" value="1"/>
</dbReference>
<proteinExistence type="inferred from homology"/>
<dbReference type="PANTHER" id="PTHR34975:SF2">
    <property type="entry name" value="SPORE GERMINATION PROTEIN A2"/>
    <property type="match status" value="1"/>
</dbReference>
<feature type="transmembrane region" description="Helical" evidence="8">
    <location>
        <begin position="270"/>
        <end position="294"/>
    </location>
</feature>
<comment type="caution">
    <text evidence="9">The sequence shown here is derived from an EMBL/GenBank/DDBJ whole genome shotgun (WGS) entry which is preliminary data.</text>
</comment>
<evidence type="ECO:0000256" key="5">
    <source>
        <dbReference type="ARBA" id="ARBA00022692"/>
    </source>
</evidence>
<dbReference type="RefSeq" id="WP_052221179.1">
    <property type="nucleotide sequence ID" value="NZ_LHUR01000021.1"/>
</dbReference>
<comment type="subcellular location">
    <subcellularLocation>
        <location evidence="1">Membrane</location>
        <topology evidence="1">Multi-pass membrane protein</topology>
    </subcellularLocation>
</comment>
<keyword evidence="10" id="KW-1185">Reference proteome</keyword>
<feature type="transmembrane region" description="Helical" evidence="8">
    <location>
        <begin position="337"/>
        <end position="356"/>
    </location>
</feature>
<keyword evidence="6 8" id="KW-1133">Transmembrane helix</keyword>
<accession>A0A0L6ZAQ4</accession>
<keyword evidence="5 8" id="KW-0812">Transmembrane</keyword>
<dbReference type="NCBIfam" id="TIGR00912">
    <property type="entry name" value="2A0309"/>
    <property type="match status" value="1"/>
</dbReference>
<keyword evidence="3" id="KW-0813">Transport</keyword>
<dbReference type="PATRIC" id="fig|1121318.3.peg.1635"/>
<sequence>MIKDGKFGAHETIALLTITISSKVFFSSPSVVAAKVGTAGWYMTIISAFVAFIVTVLLIRLLSIYPNKTIMEIYEVVYGRVVGKILSFILFASILVTVAANSREFIEIMEVYDLPQSPPSYLLILLFVAVGVLAYWGLETIARFSKLMAFFLLLLYISVLVLSMKLYEFHRLFPILGNGLDTTVLTGIQRSSVYGEIIIIGVIIGSLHGIKHAKRAAYLSLIFSASIVTTALLAFSLAFPYYTGEEITAPIYLMVSLIEYGEFIQRIEPLFFFLWNISTVISVAALFYVLIIIYAYIFELDDKRPIIIPLGIIVVFLALIPQNIIQLTNGIVSMIRSYGWAFYFIPPVITLAIAKIKKKYGGSSQ</sequence>
<dbReference type="GO" id="GO:0009847">
    <property type="term" value="P:spore germination"/>
    <property type="evidence" value="ECO:0007669"/>
    <property type="project" value="InterPro"/>
</dbReference>
<protein>
    <submittedName>
        <fullName evidence="9">Spore germination protein YndE</fullName>
    </submittedName>
</protein>
<evidence type="ECO:0000256" key="8">
    <source>
        <dbReference type="SAM" id="Phobius"/>
    </source>
</evidence>
<comment type="similarity">
    <text evidence="2">Belongs to the amino acid-polyamine-organocation (APC) superfamily. Spore germination protein (SGP) (TC 2.A.3.9) family.</text>
</comment>
<feature type="transmembrane region" description="Helical" evidence="8">
    <location>
        <begin position="147"/>
        <end position="167"/>
    </location>
</feature>
<evidence type="ECO:0000256" key="6">
    <source>
        <dbReference type="ARBA" id="ARBA00022989"/>
    </source>
</evidence>
<evidence type="ECO:0000256" key="1">
    <source>
        <dbReference type="ARBA" id="ARBA00004141"/>
    </source>
</evidence>
<feature type="transmembrane region" description="Helical" evidence="8">
    <location>
        <begin position="12"/>
        <end position="33"/>
    </location>
</feature>
<evidence type="ECO:0000256" key="7">
    <source>
        <dbReference type="ARBA" id="ARBA00023136"/>
    </source>
</evidence>
<feature type="transmembrane region" description="Helical" evidence="8">
    <location>
        <begin position="120"/>
        <end position="138"/>
    </location>
</feature>
<keyword evidence="4" id="KW-0309">Germination</keyword>
<dbReference type="InterPro" id="IPR004761">
    <property type="entry name" value="Spore_GerAB"/>
</dbReference>
<feature type="transmembrane region" description="Helical" evidence="8">
    <location>
        <begin position="39"/>
        <end position="61"/>
    </location>
</feature>